<evidence type="ECO:0000313" key="2">
    <source>
        <dbReference type="Proteomes" id="UP001221686"/>
    </source>
</evidence>
<dbReference type="RefSeq" id="WP_272086484.1">
    <property type="nucleotide sequence ID" value="NZ_JAQNDL010000001.1"/>
</dbReference>
<dbReference type="Proteomes" id="UP001221686">
    <property type="component" value="Unassembled WGS sequence"/>
</dbReference>
<evidence type="ECO:0000313" key="1">
    <source>
        <dbReference type="EMBL" id="MDC0718004.1"/>
    </source>
</evidence>
<protein>
    <submittedName>
        <fullName evidence="1">Uncharacterized protein</fullName>
    </submittedName>
</protein>
<proteinExistence type="predicted"/>
<gene>
    <name evidence="1" type="ORF">POL25_13950</name>
</gene>
<reference evidence="1 2" key="1">
    <citation type="submission" date="2022-11" db="EMBL/GenBank/DDBJ databases">
        <title>Minimal conservation of predation-associated metabolite biosynthetic gene clusters underscores biosynthetic potential of Myxococcota including descriptions for ten novel species: Archangium lansinium sp. nov., Myxococcus landrumus sp. nov., Nannocystis bai.</title>
        <authorList>
            <person name="Ahearne A."/>
            <person name="Stevens C."/>
            <person name="Dowd S."/>
        </authorList>
    </citation>
    <scope>NUCLEOTIDE SEQUENCE [LARGE SCALE GENOMIC DNA]</scope>
    <source>
        <strain evidence="1 2">BB15-2</strain>
    </source>
</reference>
<sequence>MSEPAIRFVLYSEDRAGDALQTLEHLLRGMLKHMEPALKSNHVLVEPVLPAQERVSGSYWKSYDAQRLRRLLVGAVARALALGKIVFFHVDADAVWSGGWRGCEHLSEHWPRFCADVLRLLQASKSATGPGDLTELERVLILAMPFYELESWAFTNFGHLGKIVTELTDNVTLVRWQTTAGCLDEIADIKDELKIGGTRNLELVQLKNGFPVAALVQARKSYFATMARLRSSEVVRRGLADAASRPY</sequence>
<keyword evidence="2" id="KW-1185">Reference proteome</keyword>
<organism evidence="1 2">
    <name type="scientific">Nannocystis bainbridge</name>
    <dbReference type="NCBI Taxonomy" id="2995303"/>
    <lineage>
        <taxon>Bacteria</taxon>
        <taxon>Pseudomonadati</taxon>
        <taxon>Myxococcota</taxon>
        <taxon>Polyangia</taxon>
        <taxon>Nannocystales</taxon>
        <taxon>Nannocystaceae</taxon>
        <taxon>Nannocystis</taxon>
    </lineage>
</organism>
<accession>A0ABT5DWI9</accession>
<dbReference type="EMBL" id="JAQNDL010000001">
    <property type="protein sequence ID" value="MDC0718004.1"/>
    <property type="molecule type" value="Genomic_DNA"/>
</dbReference>
<comment type="caution">
    <text evidence="1">The sequence shown here is derived from an EMBL/GenBank/DDBJ whole genome shotgun (WGS) entry which is preliminary data.</text>
</comment>
<name>A0ABT5DWI9_9BACT</name>